<dbReference type="EMBL" id="SJPM01000006">
    <property type="protein sequence ID" value="TWT95570.1"/>
    <property type="molecule type" value="Genomic_DNA"/>
</dbReference>
<evidence type="ECO:0000313" key="1">
    <source>
        <dbReference type="EMBL" id="TWT95570.1"/>
    </source>
</evidence>
<keyword evidence="2" id="KW-1185">Reference proteome</keyword>
<sequence>MPSGDAQRAWFPEMLVELREYWRDEVDWFRLVM</sequence>
<gene>
    <name evidence="1" type="ORF">Pla100_32110</name>
</gene>
<organism evidence="1 2">
    <name type="scientific">Neorhodopirellula pilleata</name>
    <dbReference type="NCBI Taxonomy" id="2714738"/>
    <lineage>
        <taxon>Bacteria</taxon>
        <taxon>Pseudomonadati</taxon>
        <taxon>Planctomycetota</taxon>
        <taxon>Planctomycetia</taxon>
        <taxon>Pirellulales</taxon>
        <taxon>Pirellulaceae</taxon>
        <taxon>Neorhodopirellula</taxon>
    </lineage>
</organism>
<dbReference type="Proteomes" id="UP000316213">
    <property type="component" value="Unassembled WGS sequence"/>
</dbReference>
<name>A0A5C6A858_9BACT</name>
<comment type="caution">
    <text evidence="1">The sequence shown here is derived from an EMBL/GenBank/DDBJ whole genome shotgun (WGS) entry which is preliminary data.</text>
</comment>
<proteinExistence type="predicted"/>
<reference evidence="1 2" key="1">
    <citation type="submission" date="2019-02" db="EMBL/GenBank/DDBJ databases">
        <title>Deep-cultivation of Planctomycetes and their phenomic and genomic characterization uncovers novel biology.</title>
        <authorList>
            <person name="Wiegand S."/>
            <person name="Jogler M."/>
            <person name="Boedeker C."/>
            <person name="Pinto D."/>
            <person name="Vollmers J."/>
            <person name="Rivas-Marin E."/>
            <person name="Kohn T."/>
            <person name="Peeters S.H."/>
            <person name="Heuer A."/>
            <person name="Rast P."/>
            <person name="Oberbeckmann S."/>
            <person name="Bunk B."/>
            <person name="Jeske O."/>
            <person name="Meyerdierks A."/>
            <person name="Storesund J.E."/>
            <person name="Kallscheuer N."/>
            <person name="Luecker S."/>
            <person name="Lage O.M."/>
            <person name="Pohl T."/>
            <person name="Merkel B.J."/>
            <person name="Hornburger P."/>
            <person name="Mueller R.-W."/>
            <person name="Bruemmer F."/>
            <person name="Labrenz M."/>
            <person name="Spormann A.M."/>
            <person name="Op Den Camp H."/>
            <person name="Overmann J."/>
            <person name="Amann R."/>
            <person name="Jetten M.S.M."/>
            <person name="Mascher T."/>
            <person name="Medema M.H."/>
            <person name="Devos D.P."/>
            <person name="Kaster A.-K."/>
            <person name="Ovreas L."/>
            <person name="Rohde M."/>
            <person name="Galperin M.Y."/>
            <person name="Jogler C."/>
        </authorList>
    </citation>
    <scope>NUCLEOTIDE SEQUENCE [LARGE SCALE GENOMIC DNA]</scope>
    <source>
        <strain evidence="1 2">Pla100</strain>
    </source>
</reference>
<protein>
    <submittedName>
        <fullName evidence="1">Uncharacterized protein</fullName>
    </submittedName>
</protein>
<dbReference type="AlphaFoldDB" id="A0A5C6A858"/>
<evidence type="ECO:0000313" key="2">
    <source>
        <dbReference type="Proteomes" id="UP000316213"/>
    </source>
</evidence>
<accession>A0A5C6A858</accession>